<feature type="signal peptide" evidence="1">
    <location>
        <begin position="1"/>
        <end position="20"/>
    </location>
</feature>
<reference evidence="2 3" key="1">
    <citation type="submission" date="2023-03" db="EMBL/GenBank/DDBJ databases">
        <title>Thalassotalea loyana LMG 22536T draft genome sequence.</title>
        <authorList>
            <person name="Sawabe T."/>
        </authorList>
    </citation>
    <scope>NUCLEOTIDE SEQUENCE [LARGE SCALE GENOMIC DNA]</scope>
    <source>
        <strain evidence="2 3">LMG 22536</strain>
    </source>
</reference>
<evidence type="ECO:0008006" key="4">
    <source>
        <dbReference type="Google" id="ProtNLM"/>
    </source>
</evidence>
<dbReference type="EMBL" id="BSSV01000006">
    <property type="protein sequence ID" value="GLX86374.1"/>
    <property type="molecule type" value="Genomic_DNA"/>
</dbReference>
<sequence>MARKFKFKYAVIALATGAFAVGSDYIVQGDTPVAMLSTGAEISPFEGEEIDRELDDGNTGASKVLLVGTHVTMTIPVELAGSGTNTLPVPYSPLVQICGRDEVAGASDVTHTRIIDGSEKDATIYFYLDGAVHKVTGCRAKMSIAGKTGELAKTTFEVTGLYQGVASNTFVKPNVAAFQTPAPIGNASTTFSLDGNNYVLKSFEFNDGNEVEYADNVGGEKVDITDFNPDGTITIEAPDPDDFNPFDVAEAHALMPISLTHGSAAGNQVNIASPNIQLGRPSHEEINGTVCYSLPFKFIDDFVITTS</sequence>
<accession>A0ABQ6HG19</accession>
<dbReference type="RefSeq" id="WP_284299364.1">
    <property type="nucleotide sequence ID" value="NZ_BSSV01000006.1"/>
</dbReference>
<keyword evidence="1" id="KW-0732">Signal</keyword>
<protein>
    <recommendedName>
        <fullName evidence="4">WxL domain-containing protein</fullName>
    </recommendedName>
</protein>
<proteinExistence type="predicted"/>
<evidence type="ECO:0000313" key="2">
    <source>
        <dbReference type="EMBL" id="GLX86374.1"/>
    </source>
</evidence>
<dbReference type="InterPro" id="IPR044000">
    <property type="entry name" value="Phage_tube_2"/>
</dbReference>
<name>A0ABQ6HG19_9GAMM</name>
<evidence type="ECO:0000313" key="3">
    <source>
        <dbReference type="Proteomes" id="UP001157134"/>
    </source>
</evidence>
<dbReference type="Proteomes" id="UP001157134">
    <property type="component" value="Unassembled WGS sequence"/>
</dbReference>
<comment type="caution">
    <text evidence="2">The sequence shown here is derived from an EMBL/GenBank/DDBJ whole genome shotgun (WGS) entry which is preliminary data.</text>
</comment>
<organism evidence="2 3">
    <name type="scientific">Thalassotalea loyana</name>
    <dbReference type="NCBI Taxonomy" id="280483"/>
    <lineage>
        <taxon>Bacteria</taxon>
        <taxon>Pseudomonadati</taxon>
        <taxon>Pseudomonadota</taxon>
        <taxon>Gammaproteobacteria</taxon>
        <taxon>Alteromonadales</taxon>
        <taxon>Colwelliaceae</taxon>
        <taxon>Thalassotalea</taxon>
    </lineage>
</organism>
<keyword evidence="3" id="KW-1185">Reference proteome</keyword>
<gene>
    <name evidence="2" type="ORF">tloyanaT_26270</name>
</gene>
<feature type="chain" id="PRO_5045201204" description="WxL domain-containing protein" evidence="1">
    <location>
        <begin position="21"/>
        <end position="307"/>
    </location>
</feature>
<dbReference type="Pfam" id="PF18906">
    <property type="entry name" value="Phage_tube_2"/>
    <property type="match status" value="1"/>
</dbReference>
<evidence type="ECO:0000256" key="1">
    <source>
        <dbReference type="SAM" id="SignalP"/>
    </source>
</evidence>